<protein>
    <submittedName>
        <fullName evidence="2">Protein N-acetyltransferase, RimJ/RimL family</fullName>
    </submittedName>
</protein>
<evidence type="ECO:0000313" key="3">
    <source>
        <dbReference type="Proteomes" id="UP000185192"/>
    </source>
</evidence>
<feature type="domain" description="N-acetyltransferase" evidence="1">
    <location>
        <begin position="8"/>
        <end position="170"/>
    </location>
</feature>
<reference evidence="3" key="1">
    <citation type="submission" date="2016-11" db="EMBL/GenBank/DDBJ databases">
        <authorList>
            <person name="Varghese N."/>
            <person name="Submissions S."/>
        </authorList>
    </citation>
    <scope>NUCLEOTIDE SEQUENCE [LARGE SCALE GENOMIC DNA]</scope>
    <source>
        <strain evidence="3">DSM 22363</strain>
    </source>
</reference>
<dbReference type="PROSITE" id="PS51186">
    <property type="entry name" value="GNAT"/>
    <property type="match status" value="1"/>
</dbReference>
<keyword evidence="3" id="KW-1185">Reference proteome</keyword>
<accession>A0A1N6CTR8</accession>
<dbReference type="InterPro" id="IPR016181">
    <property type="entry name" value="Acyl_CoA_acyltransferase"/>
</dbReference>
<keyword evidence="2" id="KW-0808">Transferase</keyword>
<dbReference type="PANTHER" id="PTHR43792">
    <property type="entry name" value="GNAT FAMILY, PUTATIVE (AFU_ORTHOLOGUE AFUA_3G00765)-RELATED-RELATED"/>
    <property type="match status" value="1"/>
</dbReference>
<dbReference type="EMBL" id="FSQW01000001">
    <property type="protein sequence ID" value="SIN61903.1"/>
    <property type="molecule type" value="Genomic_DNA"/>
</dbReference>
<dbReference type="SUPFAM" id="SSF55729">
    <property type="entry name" value="Acyl-CoA N-acyltransferases (Nat)"/>
    <property type="match status" value="1"/>
</dbReference>
<dbReference type="OrthoDB" id="9804153at2"/>
<dbReference type="Proteomes" id="UP000185192">
    <property type="component" value="Unassembled WGS sequence"/>
</dbReference>
<sequence length="183" mass="20145">MFARTERLLLRPGWPEDAPALYDAINDEAIVRNLGRAPWPYAAKDAREFLNRPRPAHIPDFLIFRRTAGAPQLVGSIGVSPDDDGSPEFGYWISRQHWGLGYATEAGRAAMEAASSVGLCSLKAAHYVDNPASGKVLKKLGFRPTGEITRRFAKGRGCKVDAIEYEVRLCADDDQDGMRQLAA</sequence>
<evidence type="ECO:0000313" key="2">
    <source>
        <dbReference type="EMBL" id="SIN61903.1"/>
    </source>
</evidence>
<dbReference type="AlphaFoldDB" id="A0A1N6CTR8"/>
<dbReference type="InterPro" id="IPR000182">
    <property type="entry name" value="GNAT_dom"/>
</dbReference>
<dbReference type="STRING" id="1123272.SAMN02745824_0975"/>
<gene>
    <name evidence="2" type="ORF">SAMN02745824_0975</name>
</gene>
<organism evidence="2 3">
    <name type="scientific">Parasphingorhabdus marina DSM 22363</name>
    <dbReference type="NCBI Taxonomy" id="1123272"/>
    <lineage>
        <taxon>Bacteria</taxon>
        <taxon>Pseudomonadati</taxon>
        <taxon>Pseudomonadota</taxon>
        <taxon>Alphaproteobacteria</taxon>
        <taxon>Sphingomonadales</taxon>
        <taxon>Sphingomonadaceae</taxon>
        <taxon>Parasphingorhabdus</taxon>
    </lineage>
</organism>
<dbReference type="InterPro" id="IPR051531">
    <property type="entry name" value="N-acetyltransferase"/>
</dbReference>
<dbReference type="RefSeq" id="WP_074203968.1">
    <property type="nucleotide sequence ID" value="NZ_FSQW01000001.1"/>
</dbReference>
<dbReference type="GO" id="GO:0016747">
    <property type="term" value="F:acyltransferase activity, transferring groups other than amino-acyl groups"/>
    <property type="evidence" value="ECO:0007669"/>
    <property type="project" value="InterPro"/>
</dbReference>
<dbReference type="Pfam" id="PF13302">
    <property type="entry name" value="Acetyltransf_3"/>
    <property type="match status" value="1"/>
</dbReference>
<dbReference type="Gene3D" id="3.40.630.30">
    <property type="match status" value="1"/>
</dbReference>
<proteinExistence type="predicted"/>
<evidence type="ECO:0000259" key="1">
    <source>
        <dbReference type="PROSITE" id="PS51186"/>
    </source>
</evidence>
<name>A0A1N6CTR8_9SPHN</name>